<feature type="transmembrane region" description="Helical" evidence="6">
    <location>
        <begin position="25"/>
        <end position="46"/>
    </location>
</feature>
<proteinExistence type="predicted"/>
<gene>
    <name evidence="7" type="ORF">STAS_08458</name>
</gene>
<dbReference type="Proteomes" id="UP000325081">
    <property type="component" value="Unassembled WGS sequence"/>
</dbReference>
<dbReference type="EMBL" id="BKCP01004605">
    <property type="protein sequence ID" value="GER32392.1"/>
    <property type="molecule type" value="Genomic_DNA"/>
</dbReference>
<organism evidence="7 8">
    <name type="scientific">Striga asiatica</name>
    <name type="common">Asiatic witchweed</name>
    <name type="synonym">Buchnera asiatica</name>
    <dbReference type="NCBI Taxonomy" id="4170"/>
    <lineage>
        <taxon>Eukaryota</taxon>
        <taxon>Viridiplantae</taxon>
        <taxon>Streptophyta</taxon>
        <taxon>Embryophyta</taxon>
        <taxon>Tracheophyta</taxon>
        <taxon>Spermatophyta</taxon>
        <taxon>Magnoliopsida</taxon>
        <taxon>eudicotyledons</taxon>
        <taxon>Gunneridae</taxon>
        <taxon>Pentapetalae</taxon>
        <taxon>asterids</taxon>
        <taxon>lamiids</taxon>
        <taxon>Lamiales</taxon>
        <taxon>Orobanchaceae</taxon>
        <taxon>Buchnereae</taxon>
        <taxon>Striga</taxon>
    </lineage>
</organism>
<comment type="caution">
    <text evidence="7">The sequence shown here is derived from an EMBL/GenBank/DDBJ whole genome shotgun (WGS) entry which is preliminary data.</text>
</comment>
<name>A0A5A7PIE2_STRAF</name>
<evidence type="ECO:0000256" key="4">
    <source>
        <dbReference type="ARBA" id="ARBA00023136"/>
    </source>
</evidence>
<dbReference type="Pfam" id="PF02485">
    <property type="entry name" value="Branch"/>
    <property type="match status" value="1"/>
</dbReference>
<sequence>MKKDYPIEEEEQLIQSTKVVSSQNLIIYLLFLGWGLVMGITLSSYLKEIPHVVEKEVIKSESGPLGLSEYLNPPAECMHDMTDPELLWRASFKPKVVEYPFKRILKVAFMFLAKRDLPMAPLWQIFRFPEQGGEVGGIQYGGSRAPPIGKRSPRLVQPEVRPAVRGLSSTSQPSTIISSAPRPLSLSRTISTARLAEAVTTAAWRKDSQWFEMSRELALEVVSDSLYLSLFRDWCKPACYSDEHYLPTFVTKERERQPDADVGRLVPRWAPPDQVCWNRHLTRDARPAQDGERVRVQWEAHESLLLVCQEVYC</sequence>
<dbReference type="InterPro" id="IPR044174">
    <property type="entry name" value="BC10-like"/>
</dbReference>
<evidence type="ECO:0000256" key="1">
    <source>
        <dbReference type="ARBA" id="ARBA00004606"/>
    </source>
</evidence>
<dbReference type="OrthoDB" id="191334at2759"/>
<evidence type="ECO:0000313" key="7">
    <source>
        <dbReference type="EMBL" id="GER32392.1"/>
    </source>
</evidence>
<evidence type="ECO:0000256" key="2">
    <source>
        <dbReference type="ARBA" id="ARBA00022676"/>
    </source>
</evidence>
<keyword evidence="2 7" id="KW-0328">Glycosyltransferase</keyword>
<reference evidence="8" key="1">
    <citation type="journal article" date="2019" name="Curr. Biol.">
        <title>Genome Sequence of Striga asiatica Provides Insight into the Evolution of Plant Parasitism.</title>
        <authorList>
            <person name="Yoshida S."/>
            <person name="Kim S."/>
            <person name="Wafula E.K."/>
            <person name="Tanskanen J."/>
            <person name="Kim Y.M."/>
            <person name="Honaas L."/>
            <person name="Yang Z."/>
            <person name="Spallek T."/>
            <person name="Conn C.E."/>
            <person name="Ichihashi Y."/>
            <person name="Cheong K."/>
            <person name="Cui S."/>
            <person name="Der J.P."/>
            <person name="Gundlach H."/>
            <person name="Jiao Y."/>
            <person name="Hori C."/>
            <person name="Ishida J.K."/>
            <person name="Kasahara H."/>
            <person name="Kiba T."/>
            <person name="Kim M.S."/>
            <person name="Koo N."/>
            <person name="Laohavisit A."/>
            <person name="Lee Y.H."/>
            <person name="Lumba S."/>
            <person name="McCourt P."/>
            <person name="Mortimer J.C."/>
            <person name="Mutuku J.M."/>
            <person name="Nomura T."/>
            <person name="Sasaki-Sekimoto Y."/>
            <person name="Seto Y."/>
            <person name="Wang Y."/>
            <person name="Wakatake T."/>
            <person name="Sakakibara H."/>
            <person name="Demura T."/>
            <person name="Yamaguchi S."/>
            <person name="Yoneyama K."/>
            <person name="Manabe R.I."/>
            <person name="Nelson D.C."/>
            <person name="Schulman A.H."/>
            <person name="Timko M.P."/>
            <person name="dePamphilis C.W."/>
            <person name="Choi D."/>
            <person name="Shirasu K."/>
        </authorList>
    </citation>
    <scope>NUCLEOTIDE SEQUENCE [LARGE SCALE GENOMIC DNA]</scope>
    <source>
        <strain evidence="8">cv. UVA1</strain>
    </source>
</reference>
<keyword evidence="4 6" id="KW-0472">Membrane</keyword>
<dbReference type="AlphaFoldDB" id="A0A5A7PIE2"/>
<keyword evidence="6" id="KW-0812">Transmembrane</keyword>
<keyword evidence="6" id="KW-1133">Transmembrane helix</keyword>
<dbReference type="InterPro" id="IPR003406">
    <property type="entry name" value="Glyco_trans_14"/>
</dbReference>
<dbReference type="GO" id="GO:0016757">
    <property type="term" value="F:glycosyltransferase activity"/>
    <property type="evidence" value="ECO:0007669"/>
    <property type="project" value="UniProtKB-KW"/>
</dbReference>
<evidence type="ECO:0000256" key="3">
    <source>
        <dbReference type="ARBA" id="ARBA00022679"/>
    </source>
</evidence>
<evidence type="ECO:0000256" key="5">
    <source>
        <dbReference type="ARBA" id="ARBA00023180"/>
    </source>
</evidence>
<dbReference type="PANTHER" id="PTHR31042:SF131">
    <property type="entry name" value="CORE-2_I-BRANCHING BETA-1,6-N-ACETYLGLUCOSAMINYLTRANSFERASE FAMILY PROTEIN"/>
    <property type="match status" value="1"/>
</dbReference>
<accession>A0A5A7PIE2</accession>
<dbReference type="GO" id="GO:0016020">
    <property type="term" value="C:membrane"/>
    <property type="evidence" value="ECO:0007669"/>
    <property type="project" value="UniProtKB-SubCell"/>
</dbReference>
<keyword evidence="5" id="KW-0325">Glycoprotein</keyword>
<comment type="subcellular location">
    <subcellularLocation>
        <location evidence="1">Membrane</location>
        <topology evidence="1">Single-pass type II membrane protein</topology>
    </subcellularLocation>
</comment>
<keyword evidence="3 7" id="KW-0808">Transferase</keyword>
<evidence type="ECO:0000313" key="8">
    <source>
        <dbReference type="Proteomes" id="UP000325081"/>
    </source>
</evidence>
<dbReference type="PANTHER" id="PTHR31042">
    <property type="entry name" value="CORE-2/I-BRANCHING BETA-1,6-N-ACETYLGLUCOSAMINYLTRANSFERASE FAMILY PROTEIN-RELATED"/>
    <property type="match status" value="1"/>
</dbReference>
<keyword evidence="8" id="KW-1185">Reference proteome</keyword>
<protein>
    <submittedName>
        <fullName evidence="7">Core-2/I-branching beta-1,6-N-acetylglucosaminyltransferase family protein,6-N-acetylglucosaminyltransferase family protein</fullName>
    </submittedName>
</protein>
<evidence type="ECO:0000256" key="6">
    <source>
        <dbReference type="SAM" id="Phobius"/>
    </source>
</evidence>